<comment type="caution">
    <text evidence="2">The sequence shown here is derived from an EMBL/GenBank/DDBJ whole genome shotgun (WGS) entry which is preliminary data.</text>
</comment>
<dbReference type="Proteomes" id="UP001225873">
    <property type="component" value="Unassembled WGS sequence"/>
</dbReference>
<dbReference type="Pfam" id="PF13672">
    <property type="entry name" value="PP2C_2"/>
    <property type="match status" value="1"/>
</dbReference>
<dbReference type="InterPro" id="IPR036457">
    <property type="entry name" value="PPM-type-like_dom_sf"/>
</dbReference>
<evidence type="ECO:0000259" key="1">
    <source>
        <dbReference type="PROSITE" id="PS51746"/>
    </source>
</evidence>
<evidence type="ECO:0000313" key="2">
    <source>
        <dbReference type="EMBL" id="MDN3427255.1"/>
    </source>
</evidence>
<dbReference type="InterPro" id="IPR001932">
    <property type="entry name" value="PPM-type_phosphatase-like_dom"/>
</dbReference>
<keyword evidence="3" id="KW-1185">Reference proteome</keyword>
<dbReference type="PROSITE" id="PS51746">
    <property type="entry name" value="PPM_2"/>
    <property type="match status" value="1"/>
</dbReference>
<evidence type="ECO:0000313" key="3">
    <source>
        <dbReference type="Proteomes" id="UP001225873"/>
    </source>
</evidence>
<dbReference type="EMBL" id="JASDCQ010000002">
    <property type="protein sequence ID" value="MDN3427255.1"/>
    <property type="molecule type" value="Genomic_DNA"/>
</dbReference>
<accession>A0ABT7ZJD8</accession>
<sequence>MVKQRKQFSWIGSEHTYIDQMDILPLGHMVLGRFGGNSAAGQSKNEDGCLIWLEDKEDWEFVMVLDAHNSAQSAELVISQVENHKKQIASLLSGKVSVSLFKGIENVLLQLFQEDSFKEDCRQVQGETACLIVVRKGKYLYWFSVGDCLLYLFHPELAAFGQYQLNQRHFYEWVGQVNTFAQEAPCYSSGTRELRQGENQILLTTDGLVECPGGIFAEPESIWQECKDTDTAAGVAGLLAKIQKNHVRDSTTVVSWKVNIDEAAAYASNQ</sequence>
<name>A0ABT7ZJD8_9BACL</name>
<protein>
    <submittedName>
        <fullName evidence="2">Protein phosphatase 2C domain-containing protein</fullName>
    </submittedName>
</protein>
<proteinExistence type="predicted"/>
<dbReference type="RefSeq" id="WP_203340314.1">
    <property type="nucleotide sequence ID" value="NZ_JASDCQ010000002.1"/>
</dbReference>
<feature type="domain" description="PPM-type phosphatase" evidence="1">
    <location>
        <begin position="33"/>
        <end position="270"/>
    </location>
</feature>
<gene>
    <name evidence="2" type="ORF">QMA01_08115</name>
</gene>
<reference evidence="2 3" key="1">
    <citation type="submission" date="2023-03" db="EMBL/GenBank/DDBJ databases">
        <authorList>
            <person name="Uniacke-Lowe S."/>
            <person name="Ross P."/>
            <person name="Hill C."/>
        </authorList>
    </citation>
    <scope>NUCLEOTIDE SEQUENCE [LARGE SCALE GENOMIC DNA]</scope>
    <source>
        <strain evidence="2 3">APC 4016</strain>
    </source>
</reference>
<dbReference type="Gene3D" id="3.60.40.10">
    <property type="entry name" value="PPM-type phosphatase domain"/>
    <property type="match status" value="1"/>
</dbReference>
<organism evidence="2 3">
    <name type="scientific">Planococcus notacanthi</name>
    <dbReference type="NCBI Taxonomy" id="3035188"/>
    <lineage>
        <taxon>Bacteria</taxon>
        <taxon>Bacillati</taxon>
        <taxon>Bacillota</taxon>
        <taxon>Bacilli</taxon>
        <taxon>Bacillales</taxon>
        <taxon>Caryophanaceae</taxon>
        <taxon>Planococcus</taxon>
    </lineage>
</organism>
<dbReference type="SUPFAM" id="SSF81606">
    <property type="entry name" value="PP2C-like"/>
    <property type="match status" value="1"/>
</dbReference>